<dbReference type="InterPro" id="IPR011990">
    <property type="entry name" value="TPR-like_helical_dom_sf"/>
</dbReference>
<proteinExistence type="predicted"/>
<sequence length="556" mass="64032">MEEERDRKIKQDLDLKIKAALALGQMCPNVVNKAALATLADFQSNPRTKEAMHRRYLGNKALTSGDYKTAYCEYSMGIVNNPDDPALWCNRSLAYLKLGHPELTVVDSKRAIEVMDKYIDDSRNKKPGLKMPLITKDNDGLTLGQKLSQLRLKANFRASQALANLELFPDAIDSCEWLLGVIDQVKGVPFNWTDVRKLLEECKKRLEDGRKKHGPNYVDRVENYGKYTFRGKYWWDARQENRMSEGIFQNLARKISEISSKVKVAKVTFEEWGNEYHYGIKATSNISENTLILEEVPFLCVNSGFTKRCDYCNYEVKKKVKYICPKTGCKETYCNIQCYQQAYNLYHKVMCGKDFSEIYKIVKTGVSTSSLSHLFAIKLFAIGKNRDICPLDIEEIKHLRRWANAYSTMPVVFFKFYKIIIKNLEIPIGDLRFDFWVYISCMSTLGNNLFGDKDNQSRPDTSVLLPLISLINHDCEPNAHPTVELNNRKWGLEAKRNIKKGEPITVSYVNWPNMDDEERCKRLFIQHGIKCKCKKCSPFSKLIESYEKSEGVVANT</sequence>
<evidence type="ECO:0000313" key="5">
    <source>
        <dbReference type="EMBL" id="CAG8518418.1"/>
    </source>
</evidence>
<dbReference type="PANTHER" id="PTHR46165:SF2">
    <property type="entry name" value="SET AND MYND DOMAIN-CONTAINING PROTEIN 4"/>
    <property type="match status" value="1"/>
</dbReference>
<dbReference type="PROSITE" id="PS50280">
    <property type="entry name" value="SET"/>
    <property type="match status" value="1"/>
</dbReference>
<dbReference type="EMBL" id="CAJVPL010000652">
    <property type="protein sequence ID" value="CAG8518418.1"/>
    <property type="molecule type" value="Genomic_DNA"/>
</dbReference>
<dbReference type="InterPro" id="IPR052097">
    <property type="entry name" value="SET-MYND_domain_protein"/>
</dbReference>
<name>A0A9N9A3L0_9GLOM</name>
<accession>A0A9N9A3L0</accession>
<evidence type="ECO:0000259" key="4">
    <source>
        <dbReference type="PROSITE" id="PS50280"/>
    </source>
</evidence>
<protein>
    <submittedName>
        <fullName evidence="5">4485_t:CDS:1</fullName>
    </submittedName>
</protein>
<gene>
    <name evidence="5" type="ORF">AGERDE_LOCUS5107</name>
</gene>
<dbReference type="InterPro" id="IPR001214">
    <property type="entry name" value="SET_dom"/>
</dbReference>
<reference evidence="5" key="1">
    <citation type="submission" date="2021-06" db="EMBL/GenBank/DDBJ databases">
        <authorList>
            <person name="Kallberg Y."/>
            <person name="Tangrot J."/>
            <person name="Rosling A."/>
        </authorList>
    </citation>
    <scope>NUCLEOTIDE SEQUENCE</scope>
    <source>
        <strain evidence="5">MT106</strain>
    </source>
</reference>
<evidence type="ECO:0000256" key="3">
    <source>
        <dbReference type="ARBA" id="ARBA00022691"/>
    </source>
</evidence>
<evidence type="ECO:0000313" key="6">
    <source>
        <dbReference type="Proteomes" id="UP000789831"/>
    </source>
</evidence>
<dbReference type="AlphaFoldDB" id="A0A9N9A3L0"/>
<dbReference type="InterPro" id="IPR046341">
    <property type="entry name" value="SET_dom_sf"/>
</dbReference>
<dbReference type="Gene3D" id="2.170.270.10">
    <property type="entry name" value="SET domain"/>
    <property type="match status" value="1"/>
</dbReference>
<keyword evidence="6" id="KW-1185">Reference proteome</keyword>
<dbReference type="PANTHER" id="PTHR46165">
    <property type="entry name" value="SET AND MYND DOMAIN-CONTAINING PROTEIN 4"/>
    <property type="match status" value="1"/>
</dbReference>
<dbReference type="Gene3D" id="6.10.140.2220">
    <property type="match status" value="1"/>
</dbReference>
<dbReference type="Gene3D" id="1.25.40.10">
    <property type="entry name" value="Tetratricopeptide repeat domain"/>
    <property type="match status" value="1"/>
</dbReference>
<dbReference type="GO" id="GO:0008168">
    <property type="term" value="F:methyltransferase activity"/>
    <property type="evidence" value="ECO:0007669"/>
    <property type="project" value="UniProtKB-KW"/>
</dbReference>
<dbReference type="Pfam" id="PF00856">
    <property type="entry name" value="SET"/>
    <property type="match status" value="1"/>
</dbReference>
<dbReference type="Proteomes" id="UP000789831">
    <property type="component" value="Unassembled WGS sequence"/>
</dbReference>
<dbReference type="SUPFAM" id="SSF82199">
    <property type="entry name" value="SET domain"/>
    <property type="match status" value="1"/>
</dbReference>
<organism evidence="5 6">
    <name type="scientific">Ambispora gerdemannii</name>
    <dbReference type="NCBI Taxonomy" id="144530"/>
    <lineage>
        <taxon>Eukaryota</taxon>
        <taxon>Fungi</taxon>
        <taxon>Fungi incertae sedis</taxon>
        <taxon>Mucoromycota</taxon>
        <taxon>Glomeromycotina</taxon>
        <taxon>Glomeromycetes</taxon>
        <taxon>Archaeosporales</taxon>
        <taxon>Ambisporaceae</taxon>
        <taxon>Ambispora</taxon>
    </lineage>
</organism>
<dbReference type="CDD" id="cd20071">
    <property type="entry name" value="SET_SMYD"/>
    <property type="match status" value="1"/>
</dbReference>
<dbReference type="GO" id="GO:0005634">
    <property type="term" value="C:nucleus"/>
    <property type="evidence" value="ECO:0007669"/>
    <property type="project" value="TreeGrafter"/>
</dbReference>
<dbReference type="SUPFAM" id="SSF48452">
    <property type="entry name" value="TPR-like"/>
    <property type="match status" value="1"/>
</dbReference>
<evidence type="ECO:0000256" key="2">
    <source>
        <dbReference type="ARBA" id="ARBA00022679"/>
    </source>
</evidence>
<evidence type="ECO:0000256" key="1">
    <source>
        <dbReference type="ARBA" id="ARBA00022603"/>
    </source>
</evidence>
<keyword evidence="1" id="KW-0489">Methyltransferase</keyword>
<dbReference type="GO" id="GO:0005737">
    <property type="term" value="C:cytoplasm"/>
    <property type="evidence" value="ECO:0007669"/>
    <property type="project" value="TreeGrafter"/>
</dbReference>
<dbReference type="Gene3D" id="1.10.220.160">
    <property type="match status" value="1"/>
</dbReference>
<dbReference type="GO" id="GO:0032259">
    <property type="term" value="P:methylation"/>
    <property type="evidence" value="ECO:0007669"/>
    <property type="project" value="UniProtKB-KW"/>
</dbReference>
<keyword evidence="3" id="KW-0949">S-adenosyl-L-methionine</keyword>
<feature type="domain" description="SET" evidence="4">
    <location>
        <begin position="260"/>
        <end position="509"/>
    </location>
</feature>
<keyword evidence="2" id="KW-0808">Transferase</keyword>
<dbReference type="GO" id="GO:0042826">
    <property type="term" value="F:histone deacetylase binding"/>
    <property type="evidence" value="ECO:0007669"/>
    <property type="project" value="TreeGrafter"/>
</dbReference>
<comment type="caution">
    <text evidence="5">The sequence shown here is derived from an EMBL/GenBank/DDBJ whole genome shotgun (WGS) entry which is preliminary data.</text>
</comment>
<dbReference type="OrthoDB" id="438641at2759"/>